<keyword evidence="1" id="KW-1133">Transmembrane helix</keyword>
<feature type="domain" description="Peptidase M56" evidence="2">
    <location>
        <begin position="44"/>
        <end position="230"/>
    </location>
</feature>
<dbReference type="InterPro" id="IPR008756">
    <property type="entry name" value="Peptidase_M56"/>
</dbReference>
<feature type="transmembrane region" description="Helical" evidence="1">
    <location>
        <begin position="244"/>
        <end position="262"/>
    </location>
</feature>
<evidence type="ECO:0000259" key="2">
    <source>
        <dbReference type="Pfam" id="PF05569"/>
    </source>
</evidence>
<name>A0A917LY13_9BACL</name>
<dbReference type="Proteomes" id="UP000600247">
    <property type="component" value="Unassembled WGS sequence"/>
</dbReference>
<feature type="transmembrane region" description="Helical" evidence="1">
    <location>
        <begin position="42"/>
        <end position="61"/>
    </location>
</feature>
<comment type="caution">
    <text evidence="3">The sequence shown here is derived from an EMBL/GenBank/DDBJ whole genome shotgun (WGS) entry which is preliminary data.</text>
</comment>
<dbReference type="PANTHER" id="PTHR34978:SF3">
    <property type="entry name" value="SLR0241 PROTEIN"/>
    <property type="match status" value="1"/>
</dbReference>
<dbReference type="PANTHER" id="PTHR34978">
    <property type="entry name" value="POSSIBLE SENSOR-TRANSDUCER PROTEIN BLAR"/>
    <property type="match status" value="1"/>
</dbReference>
<dbReference type="CDD" id="cd07326">
    <property type="entry name" value="M56_BlaR1_MecR1_like"/>
    <property type="match status" value="1"/>
</dbReference>
<sequence>MSPPVKLRWIRVLLAVFLGLFSAQMVFFATRQIDGSQLGANLLIYIVFDLVIGYTLIRAIWRITAQLYLSRKWYKRFTSNQHHKLTKQLNYKYQSFGTKIIVVQDDTFLALAIGLFKPRIVISTQVLHLFSDNEVKAILLHEQFHCRNRDTLKTFMMTLLTDAFGYWPIMMPIFRYYETWTELLADRFAIRQMGTELPLASVLLKLAKLGKTQPAAAVHFAASALHYRMIQVLEPHQTVKVKIALLRPLLASLSLLLLFMLGGDT</sequence>
<evidence type="ECO:0000256" key="1">
    <source>
        <dbReference type="SAM" id="Phobius"/>
    </source>
</evidence>
<proteinExistence type="predicted"/>
<evidence type="ECO:0000313" key="3">
    <source>
        <dbReference type="EMBL" id="GGG64612.1"/>
    </source>
</evidence>
<organism evidence="3 4">
    <name type="scientific">Paenibacillus radicis</name>
    <name type="common">ex Gao et al. 2016</name>
    <dbReference type="NCBI Taxonomy" id="1737354"/>
    <lineage>
        <taxon>Bacteria</taxon>
        <taxon>Bacillati</taxon>
        <taxon>Bacillota</taxon>
        <taxon>Bacilli</taxon>
        <taxon>Bacillales</taxon>
        <taxon>Paenibacillaceae</taxon>
        <taxon>Paenibacillus</taxon>
    </lineage>
</organism>
<dbReference type="RefSeq" id="WP_188888657.1">
    <property type="nucleotide sequence ID" value="NZ_BMHY01000003.1"/>
</dbReference>
<keyword evidence="1" id="KW-0812">Transmembrane</keyword>
<reference evidence="3 4" key="1">
    <citation type="journal article" date="2014" name="Int. J. Syst. Evol. Microbiol.">
        <title>Complete genome sequence of Corynebacterium casei LMG S-19264T (=DSM 44701T), isolated from a smear-ripened cheese.</title>
        <authorList>
            <consortium name="US DOE Joint Genome Institute (JGI-PGF)"/>
            <person name="Walter F."/>
            <person name="Albersmeier A."/>
            <person name="Kalinowski J."/>
            <person name="Ruckert C."/>
        </authorList>
    </citation>
    <scope>NUCLEOTIDE SEQUENCE [LARGE SCALE GENOMIC DNA]</scope>
    <source>
        <strain evidence="3 4">CGMCC 1.15286</strain>
    </source>
</reference>
<dbReference type="Pfam" id="PF05569">
    <property type="entry name" value="Peptidase_M56"/>
    <property type="match status" value="1"/>
</dbReference>
<feature type="transmembrane region" description="Helical" evidence="1">
    <location>
        <begin position="12"/>
        <end position="30"/>
    </location>
</feature>
<evidence type="ECO:0000313" key="4">
    <source>
        <dbReference type="Proteomes" id="UP000600247"/>
    </source>
</evidence>
<gene>
    <name evidence="3" type="ORF">GCM10010918_18410</name>
</gene>
<dbReference type="Gene3D" id="3.30.2010.10">
    <property type="entry name" value="Metalloproteases ('zincins'), catalytic domain"/>
    <property type="match status" value="1"/>
</dbReference>
<protein>
    <recommendedName>
        <fullName evidence="2">Peptidase M56 domain-containing protein</fullName>
    </recommendedName>
</protein>
<keyword evidence="4" id="KW-1185">Reference proteome</keyword>
<dbReference type="AlphaFoldDB" id="A0A917LY13"/>
<accession>A0A917LY13</accession>
<dbReference type="EMBL" id="BMHY01000003">
    <property type="protein sequence ID" value="GGG64612.1"/>
    <property type="molecule type" value="Genomic_DNA"/>
</dbReference>
<dbReference type="InterPro" id="IPR052173">
    <property type="entry name" value="Beta-lactam_resp_regulator"/>
</dbReference>
<keyword evidence="1" id="KW-0472">Membrane</keyword>